<dbReference type="STRING" id="1077348.A0A2G8S4Q8"/>
<sequence>MLSSLCSQTTKGMFSLKRILFVDKIDNFYTADDIRLSHIGCDCVFPSYFSSLFVRLSPLSVTVYDTNPWYYPLNLASINVFPIHPLLVELLTRIFQLGVDSESIPDNRYHSALTFEFSISHVGRHWRRVALTPLASGRVQFCTKVHMVRDDVYLAHDARLPINICVDTCSEDANSHSKDLLLVLHLKVAKLDCKLSARHVLGTCGSGPALRAIQHWHV</sequence>
<organism evidence="1 2">
    <name type="scientific">Ganoderma sinense ZZ0214-1</name>
    <dbReference type="NCBI Taxonomy" id="1077348"/>
    <lineage>
        <taxon>Eukaryota</taxon>
        <taxon>Fungi</taxon>
        <taxon>Dikarya</taxon>
        <taxon>Basidiomycota</taxon>
        <taxon>Agaricomycotina</taxon>
        <taxon>Agaricomycetes</taxon>
        <taxon>Polyporales</taxon>
        <taxon>Polyporaceae</taxon>
        <taxon>Ganoderma</taxon>
    </lineage>
</organism>
<accession>A0A2G8S4Q8</accession>
<evidence type="ECO:0000313" key="2">
    <source>
        <dbReference type="Proteomes" id="UP000230002"/>
    </source>
</evidence>
<evidence type="ECO:0008006" key="3">
    <source>
        <dbReference type="Google" id="ProtNLM"/>
    </source>
</evidence>
<gene>
    <name evidence="1" type="ORF">GSI_08758</name>
</gene>
<dbReference type="Proteomes" id="UP000230002">
    <property type="component" value="Unassembled WGS sequence"/>
</dbReference>
<dbReference type="OrthoDB" id="3352270at2759"/>
<dbReference type="AlphaFoldDB" id="A0A2G8S4Q8"/>
<comment type="caution">
    <text evidence="1">The sequence shown here is derived from an EMBL/GenBank/DDBJ whole genome shotgun (WGS) entry which is preliminary data.</text>
</comment>
<protein>
    <recommendedName>
        <fullName evidence="3">F-box domain-containing protein</fullName>
    </recommendedName>
</protein>
<name>A0A2G8S4Q8_9APHY</name>
<proteinExistence type="predicted"/>
<reference evidence="1 2" key="1">
    <citation type="journal article" date="2015" name="Sci. Rep.">
        <title>Chromosome-level genome map provides insights into diverse defense mechanisms in the medicinal fungus Ganoderma sinense.</title>
        <authorList>
            <person name="Zhu Y."/>
            <person name="Xu J."/>
            <person name="Sun C."/>
            <person name="Zhou S."/>
            <person name="Xu H."/>
            <person name="Nelson D.R."/>
            <person name="Qian J."/>
            <person name="Song J."/>
            <person name="Luo H."/>
            <person name="Xiang L."/>
            <person name="Li Y."/>
            <person name="Xu Z."/>
            <person name="Ji A."/>
            <person name="Wang L."/>
            <person name="Lu S."/>
            <person name="Hayward A."/>
            <person name="Sun W."/>
            <person name="Li X."/>
            <person name="Schwartz D.C."/>
            <person name="Wang Y."/>
            <person name="Chen S."/>
        </authorList>
    </citation>
    <scope>NUCLEOTIDE SEQUENCE [LARGE SCALE GENOMIC DNA]</scope>
    <source>
        <strain evidence="1 2">ZZ0214-1</strain>
    </source>
</reference>
<dbReference type="EMBL" id="AYKW01000023">
    <property type="protein sequence ID" value="PIL28714.1"/>
    <property type="molecule type" value="Genomic_DNA"/>
</dbReference>
<evidence type="ECO:0000313" key="1">
    <source>
        <dbReference type="EMBL" id="PIL28714.1"/>
    </source>
</evidence>
<keyword evidence="2" id="KW-1185">Reference proteome</keyword>